<evidence type="ECO:0000259" key="6">
    <source>
        <dbReference type="Pfam" id="PF04893"/>
    </source>
</evidence>
<sequence length="183" mass="19758">MNATPSITDTIMTMINQSIQVLTKPSVATFEQYESKGTLRDALIYVALAAVLTGLLGLPGGIGGFIRGVLVTLIGFFVFVYLVHWFGRQQGGTGTLDQVGYTFALFWAPLAVLFGILTLILLVTIIGIFLIPLVAIAAIVANVYFAYLAVQSSLNLRESGKIWLTLIVAFVGTLIVNLILSRF</sequence>
<dbReference type="OrthoDB" id="25987at2"/>
<proteinExistence type="predicted"/>
<evidence type="ECO:0000256" key="2">
    <source>
        <dbReference type="ARBA" id="ARBA00022692"/>
    </source>
</evidence>
<dbReference type="AlphaFoldDB" id="A0A399F903"/>
<gene>
    <name evidence="7" type="ORF">Mgrana_01925</name>
</gene>
<name>A0A399F903_9DEIN</name>
<evidence type="ECO:0000256" key="1">
    <source>
        <dbReference type="ARBA" id="ARBA00004141"/>
    </source>
</evidence>
<keyword evidence="3 5" id="KW-1133">Transmembrane helix</keyword>
<feature type="transmembrane region" description="Helical" evidence="5">
    <location>
        <begin position="99"/>
        <end position="123"/>
    </location>
</feature>
<accession>A0A399F903</accession>
<feature type="domain" description="Yip1" evidence="6">
    <location>
        <begin position="19"/>
        <end position="175"/>
    </location>
</feature>
<feature type="transmembrane region" description="Helical" evidence="5">
    <location>
        <begin position="162"/>
        <end position="180"/>
    </location>
</feature>
<comment type="caution">
    <text evidence="7">The sequence shown here is derived from an EMBL/GenBank/DDBJ whole genome shotgun (WGS) entry which is preliminary data.</text>
</comment>
<keyword evidence="2 5" id="KW-0812">Transmembrane</keyword>
<dbReference type="RefSeq" id="WP_119357406.1">
    <property type="nucleotide sequence ID" value="NZ_BJXM01000005.1"/>
</dbReference>
<keyword evidence="4 5" id="KW-0472">Membrane</keyword>
<dbReference type="InterPro" id="IPR006977">
    <property type="entry name" value="Yip1_dom"/>
</dbReference>
<feature type="transmembrane region" description="Helical" evidence="5">
    <location>
        <begin position="129"/>
        <end position="150"/>
    </location>
</feature>
<reference evidence="7 8" key="1">
    <citation type="submission" date="2018-08" db="EMBL/GenBank/DDBJ databases">
        <title>Meiothermus granaticius genome AF-68 sequencing project.</title>
        <authorList>
            <person name="Da Costa M.S."/>
            <person name="Albuquerque L."/>
            <person name="Raposo P."/>
            <person name="Froufe H.J.C."/>
            <person name="Barroso C.S."/>
            <person name="Egas C."/>
        </authorList>
    </citation>
    <scope>NUCLEOTIDE SEQUENCE [LARGE SCALE GENOMIC DNA]</scope>
    <source>
        <strain evidence="7 8">AF-68</strain>
    </source>
</reference>
<organism evidence="7 8">
    <name type="scientific">Meiothermus granaticius NBRC 107808</name>
    <dbReference type="NCBI Taxonomy" id="1227551"/>
    <lineage>
        <taxon>Bacteria</taxon>
        <taxon>Thermotogati</taxon>
        <taxon>Deinococcota</taxon>
        <taxon>Deinococci</taxon>
        <taxon>Thermales</taxon>
        <taxon>Thermaceae</taxon>
        <taxon>Meiothermus</taxon>
    </lineage>
</organism>
<dbReference type="EMBL" id="QWLB01000024">
    <property type="protein sequence ID" value="RIH92146.1"/>
    <property type="molecule type" value="Genomic_DNA"/>
</dbReference>
<dbReference type="Pfam" id="PF04893">
    <property type="entry name" value="Yip1"/>
    <property type="match status" value="1"/>
</dbReference>
<protein>
    <recommendedName>
        <fullName evidence="6">Yip1 domain-containing protein</fullName>
    </recommendedName>
</protein>
<feature type="transmembrane region" description="Helical" evidence="5">
    <location>
        <begin position="68"/>
        <end position="87"/>
    </location>
</feature>
<comment type="subcellular location">
    <subcellularLocation>
        <location evidence="1">Membrane</location>
        <topology evidence="1">Multi-pass membrane protein</topology>
    </subcellularLocation>
</comment>
<evidence type="ECO:0000313" key="7">
    <source>
        <dbReference type="EMBL" id="RIH92146.1"/>
    </source>
</evidence>
<evidence type="ECO:0000256" key="3">
    <source>
        <dbReference type="ARBA" id="ARBA00022989"/>
    </source>
</evidence>
<keyword evidence="8" id="KW-1185">Reference proteome</keyword>
<dbReference type="GO" id="GO:0016020">
    <property type="term" value="C:membrane"/>
    <property type="evidence" value="ECO:0007669"/>
    <property type="project" value="UniProtKB-SubCell"/>
</dbReference>
<dbReference type="Proteomes" id="UP000266178">
    <property type="component" value="Unassembled WGS sequence"/>
</dbReference>
<feature type="transmembrane region" description="Helical" evidence="5">
    <location>
        <begin position="42"/>
        <end position="62"/>
    </location>
</feature>
<evidence type="ECO:0000313" key="8">
    <source>
        <dbReference type="Proteomes" id="UP000266178"/>
    </source>
</evidence>
<evidence type="ECO:0000256" key="5">
    <source>
        <dbReference type="SAM" id="Phobius"/>
    </source>
</evidence>
<evidence type="ECO:0000256" key="4">
    <source>
        <dbReference type="ARBA" id="ARBA00023136"/>
    </source>
</evidence>